<gene>
    <name evidence="3" type="ORF">IU470_13575</name>
</gene>
<organism evidence="3 4">
    <name type="scientific">Nocardia abscessus</name>
    <dbReference type="NCBI Taxonomy" id="120957"/>
    <lineage>
        <taxon>Bacteria</taxon>
        <taxon>Bacillati</taxon>
        <taxon>Actinomycetota</taxon>
        <taxon>Actinomycetes</taxon>
        <taxon>Mycobacteriales</taxon>
        <taxon>Nocardiaceae</taxon>
        <taxon>Nocardia</taxon>
    </lineage>
</organism>
<feature type="compositionally biased region" description="Basic and acidic residues" evidence="1">
    <location>
        <begin position="162"/>
        <end position="171"/>
    </location>
</feature>
<feature type="compositionally biased region" description="Low complexity" evidence="1">
    <location>
        <begin position="172"/>
        <end position="186"/>
    </location>
</feature>
<evidence type="ECO:0000313" key="3">
    <source>
        <dbReference type="EMBL" id="MBF6226124.1"/>
    </source>
</evidence>
<keyword evidence="2" id="KW-1133">Transmembrane helix</keyword>
<keyword evidence="4" id="KW-1185">Reference proteome</keyword>
<feature type="compositionally biased region" description="Low complexity" evidence="1">
    <location>
        <begin position="51"/>
        <end position="62"/>
    </location>
</feature>
<comment type="caution">
    <text evidence="3">The sequence shown here is derived from an EMBL/GenBank/DDBJ whole genome shotgun (WGS) entry which is preliminary data.</text>
</comment>
<proteinExistence type="predicted"/>
<dbReference type="EMBL" id="JADLRE010000009">
    <property type="protein sequence ID" value="MBF6226124.1"/>
    <property type="molecule type" value="Genomic_DNA"/>
</dbReference>
<keyword evidence="2" id="KW-0472">Membrane</keyword>
<feature type="region of interest" description="Disordered" evidence="1">
    <location>
        <begin position="1"/>
        <end position="197"/>
    </location>
</feature>
<protein>
    <submittedName>
        <fullName evidence="3">Uncharacterized protein</fullName>
    </submittedName>
</protein>
<evidence type="ECO:0000313" key="4">
    <source>
        <dbReference type="Proteomes" id="UP000807309"/>
    </source>
</evidence>
<dbReference type="RefSeq" id="WP_195033286.1">
    <property type="nucleotide sequence ID" value="NZ_JADLRE010000009.1"/>
</dbReference>
<dbReference type="Proteomes" id="UP000807309">
    <property type="component" value="Unassembled WGS sequence"/>
</dbReference>
<feature type="compositionally biased region" description="Low complexity" evidence="1">
    <location>
        <begin position="100"/>
        <end position="114"/>
    </location>
</feature>
<keyword evidence="2" id="KW-0812">Transmembrane</keyword>
<feature type="compositionally biased region" description="Basic and acidic residues" evidence="1">
    <location>
        <begin position="1"/>
        <end position="12"/>
    </location>
</feature>
<evidence type="ECO:0000256" key="2">
    <source>
        <dbReference type="SAM" id="Phobius"/>
    </source>
</evidence>
<feature type="transmembrane region" description="Helical" evidence="2">
    <location>
        <begin position="207"/>
        <end position="225"/>
    </location>
</feature>
<feature type="compositionally biased region" description="Polar residues" evidence="1">
    <location>
        <begin position="20"/>
        <end position="32"/>
    </location>
</feature>
<name>A0ABS0CBV8_9NOCA</name>
<reference evidence="3 4" key="1">
    <citation type="submission" date="2020-10" db="EMBL/GenBank/DDBJ databases">
        <title>Identification of Nocardia species via Next-generation sequencing and recognition of intraspecies genetic diversity.</title>
        <authorList>
            <person name="Li P."/>
            <person name="Li P."/>
            <person name="Lu B."/>
        </authorList>
    </citation>
    <scope>NUCLEOTIDE SEQUENCE [LARGE SCALE GENOMIC DNA]</scope>
    <source>
        <strain evidence="3 4">N-11</strain>
    </source>
</reference>
<sequence>MNDRKPADKGTDEAPGTPEVSGTSPDAVQPSNGVAAGASGDAEPGAVRGTADAPAAASSADAGVPEAESSAGDAAQIPERGRAAGGEPETVTSAQIPEVPAAKPGGAASAAGEPETVTSAQIPEVPAAKTGHTSGAAGNVEPESAPSSAVDDSWHDTPIAESVRRATERAEQVQADAATAAERGAAGLPGPVSRPGRTLLETLRDKPILAAIPASVLAFIFWRAFRGR</sequence>
<evidence type="ECO:0000256" key="1">
    <source>
        <dbReference type="SAM" id="MobiDB-lite"/>
    </source>
</evidence>
<accession>A0ABS0CBV8</accession>